<dbReference type="SUPFAM" id="SSF56317">
    <property type="entry name" value="Carbon-nitrogen hydrolase"/>
    <property type="match status" value="1"/>
</dbReference>
<protein>
    <submittedName>
        <fullName evidence="11">Nitrilase</fullName>
    </submittedName>
</protein>
<evidence type="ECO:0000313" key="12">
    <source>
        <dbReference type="Proteomes" id="UP000501705"/>
    </source>
</evidence>
<reference evidence="11 12" key="1">
    <citation type="journal article" date="2019" name="ACS Chem. Biol.">
        <title>Identification and Mobilization of a Cryptic Antibiotic Biosynthesis Gene Locus from a Human-Pathogenic Nocardia Isolate.</title>
        <authorList>
            <person name="Herisse M."/>
            <person name="Ishida K."/>
            <person name="Porter J.L."/>
            <person name="Howden B."/>
            <person name="Hertweck C."/>
            <person name="Stinear T.P."/>
            <person name="Pidot S.J."/>
        </authorList>
    </citation>
    <scope>NUCLEOTIDE SEQUENCE [LARGE SCALE GENOMIC DNA]</scope>
    <source>
        <strain evidence="11 12">AUSMDU00024985</strain>
    </source>
</reference>
<keyword evidence="5 9" id="KW-1133">Transmembrane helix</keyword>
<dbReference type="PROSITE" id="PS50263">
    <property type="entry name" value="CN_HYDROLASE"/>
    <property type="match status" value="1"/>
</dbReference>
<evidence type="ECO:0000256" key="2">
    <source>
        <dbReference type="ARBA" id="ARBA00022475"/>
    </source>
</evidence>
<keyword evidence="2" id="KW-1003">Cell membrane</keyword>
<feature type="region of interest" description="Disordered" evidence="8">
    <location>
        <begin position="483"/>
        <end position="509"/>
    </location>
</feature>
<dbReference type="InterPro" id="IPR003010">
    <property type="entry name" value="C-N_Hydrolase"/>
</dbReference>
<feature type="transmembrane region" description="Helical" evidence="9">
    <location>
        <begin position="121"/>
        <end position="147"/>
    </location>
</feature>
<dbReference type="GO" id="GO:0005886">
    <property type="term" value="C:plasma membrane"/>
    <property type="evidence" value="ECO:0007669"/>
    <property type="project" value="UniProtKB-SubCell"/>
</dbReference>
<feature type="transmembrane region" description="Helical" evidence="9">
    <location>
        <begin position="38"/>
        <end position="55"/>
    </location>
</feature>
<dbReference type="InterPro" id="IPR045378">
    <property type="entry name" value="LNT_N"/>
</dbReference>
<dbReference type="Gene3D" id="3.60.110.10">
    <property type="entry name" value="Carbon-nitrogen hydrolase"/>
    <property type="match status" value="1"/>
</dbReference>
<evidence type="ECO:0000256" key="9">
    <source>
        <dbReference type="SAM" id="Phobius"/>
    </source>
</evidence>
<dbReference type="InterPro" id="IPR004563">
    <property type="entry name" value="Apolipo_AcylTrfase"/>
</dbReference>
<evidence type="ECO:0000259" key="10">
    <source>
        <dbReference type="PROSITE" id="PS50263"/>
    </source>
</evidence>
<keyword evidence="6 9" id="KW-0472">Membrane</keyword>
<gene>
    <name evidence="11" type="ORF">F5X71_26745</name>
</gene>
<dbReference type="GO" id="GO:0016410">
    <property type="term" value="F:N-acyltransferase activity"/>
    <property type="evidence" value="ECO:0007669"/>
    <property type="project" value="InterPro"/>
</dbReference>
<dbReference type="PANTHER" id="PTHR38686:SF1">
    <property type="entry name" value="APOLIPOPROTEIN N-ACYLTRANSFERASE"/>
    <property type="match status" value="1"/>
</dbReference>
<feature type="domain" description="CN hydrolase" evidence="10">
    <location>
        <begin position="226"/>
        <end position="445"/>
    </location>
</feature>
<feature type="compositionally biased region" description="Basic and acidic residues" evidence="8">
    <location>
        <begin position="485"/>
        <end position="503"/>
    </location>
</feature>
<dbReference type="Pfam" id="PF20154">
    <property type="entry name" value="LNT_N"/>
    <property type="match status" value="1"/>
</dbReference>
<dbReference type="Proteomes" id="UP000501705">
    <property type="component" value="Chromosome"/>
</dbReference>
<feature type="transmembrane region" description="Helical" evidence="9">
    <location>
        <begin position="62"/>
        <end position="81"/>
    </location>
</feature>
<dbReference type="InterPro" id="IPR036526">
    <property type="entry name" value="C-N_Hydrolase_sf"/>
</dbReference>
<dbReference type="GO" id="GO:0042158">
    <property type="term" value="P:lipoprotein biosynthetic process"/>
    <property type="evidence" value="ECO:0007669"/>
    <property type="project" value="InterPro"/>
</dbReference>
<feature type="transmembrane region" description="Helical" evidence="9">
    <location>
        <begin position="199"/>
        <end position="218"/>
    </location>
</feature>
<feature type="transmembrane region" description="Helical" evidence="9">
    <location>
        <begin position="458"/>
        <end position="475"/>
    </location>
</feature>
<sequence>MCPPPWSSNIEGVKRFFLAAAALSTSALLWHLGTGLRPAPVLAILAPLPVLLLVPRVSAATAFVAGALSWLGVVAQLWPYFTATLEQPVSATVLLLGGTTVLFGGAVLLTRALLRRARPGFAVLALPAVWVSVEFLLAVAGPFGAWWSIAYSQAALLPLIQTASLTGVWGITFLMLLMPSAVAVLFAPELTRAQRLRPTAAAAAGVVVLLAFGCWRLAAPAEKGTVTVGLVAVAQPPEYVPVDSAAGRDMVTRVVHEIERLADRGADVVVLPEKSWRAEETTVALLAEPLTDVARRRGIHVVAGLILRTGAASYNAAIEFPSGVRYAKHFLIPGLEDEHVPGTQWRQVPGLPWALAICYDLDHPDLVRENQRQGARLLLVPALDFTDDYWLHSRMAVLRGVESGLGVARAPQLGELVASDSRGRVHAAARTGLDHTGTALARIPLTEDATAYARFGNWFGWVCVAAGAAVLVAAIRPRRTGPTRVARETGTRRETAVAVEHKPNNQRPL</sequence>
<keyword evidence="7" id="KW-0012">Acyltransferase</keyword>
<dbReference type="AlphaFoldDB" id="A0A6G9XWX3"/>
<evidence type="ECO:0000313" key="11">
    <source>
        <dbReference type="EMBL" id="QIS05432.1"/>
    </source>
</evidence>
<organism evidence="11 12">
    <name type="scientific">Nocardia brasiliensis</name>
    <dbReference type="NCBI Taxonomy" id="37326"/>
    <lineage>
        <taxon>Bacteria</taxon>
        <taxon>Bacillati</taxon>
        <taxon>Actinomycetota</taxon>
        <taxon>Actinomycetes</taxon>
        <taxon>Mycobacteriales</taxon>
        <taxon>Nocardiaceae</taxon>
        <taxon>Nocardia</taxon>
    </lineage>
</organism>
<dbReference type="Pfam" id="PF00795">
    <property type="entry name" value="CN_hydrolase"/>
    <property type="match status" value="1"/>
</dbReference>
<keyword evidence="4 9" id="KW-0812">Transmembrane</keyword>
<feature type="transmembrane region" description="Helical" evidence="9">
    <location>
        <begin position="167"/>
        <end position="187"/>
    </location>
</feature>
<proteinExistence type="predicted"/>
<evidence type="ECO:0000256" key="4">
    <source>
        <dbReference type="ARBA" id="ARBA00022692"/>
    </source>
</evidence>
<evidence type="ECO:0000256" key="8">
    <source>
        <dbReference type="SAM" id="MobiDB-lite"/>
    </source>
</evidence>
<evidence type="ECO:0000256" key="3">
    <source>
        <dbReference type="ARBA" id="ARBA00022679"/>
    </source>
</evidence>
<comment type="subcellular location">
    <subcellularLocation>
        <location evidence="1">Cell membrane</location>
        <topology evidence="1">Multi-pass membrane protein</topology>
    </subcellularLocation>
</comment>
<keyword evidence="3" id="KW-0808">Transferase</keyword>
<evidence type="ECO:0000256" key="6">
    <source>
        <dbReference type="ARBA" id="ARBA00023136"/>
    </source>
</evidence>
<evidence type="ECO:0000256" key="5">
    <source>
        <dbReference type="ARBA" id="ARBA00022989"/>
    </source>
</evidence>
<dbReference type="EMBL" id="CP046171">
    <property type="protein sequence ID" value="QIS05432.1"/>
    <property type="molecule type" value="Genomic_DNA"/>
</dbReference>
<evidence type="ECO:0000256" key="7">
    <source>
        <dbReference type="ARBA" id="ARBA00023315"/>
    </source>
</evidence>
<dbReference type="PANTHER" id="PTHR38686">
    <property type="entry name" value="APOLIPOPROTEIN N-ACYLTRANSFERASE"/>
    <property type="match status" value="1"/>
</dbReference>
<accession>A0A6G9XWX3</accession>
<name>A0A6G9XWX3_NOCBR</name>
<evidence type="ECO:0000256" key="1">
    <source>
        <dbReference type="ARBA" id="ARBA00004651"/>
    </source>
</evidence>
<feature type="transmembrane region" description="Helical" evidence="9">
    <location>
        <begin position="93"/>
        <end position="114"/>
    </location>
</feature>